<dbReference type="FunFam" id="3.80.10.10:FF:000500">
    <property type="entry name" value="Protein TONSOKU"/>
    <property type="match status" value="1"/>
</dbReference>
<dbReference type="SMART" id="SM00368">
    <property type="entry name" value="LRR_RI"/>
    <property type="match status" value="4"/>
</dbReference>
<dbReference type="OrthoDB" id="626167at2759"/>
<keyword evidence="2" id="KW-1185">Reference proteome</keyword>
<reference evidence="1 2" key="1">
    <citation type="journal article" date="2020" name="IScience">
        <title>Genome Sequencing of the Endangered Kingdonia uniflora (Circaeasteraceae, Ranunculales) Reveals Potential Mechanisms of Evolutionary Specialization.</title>
        <authorList>
            <person name="Sun Y."/>
            <person name="Deng T."/>
            <person name="Zhang A."/>
            <person name="Moore M.J."/>
            <person name="Landis J.B."/>
            <person name="Lin N."/>
            <person name="Zhang H."/>
            <person name="Zhang X."/>
            <person name="Huang J."/>
            <person name="Zhang X."/>
            <person name="Sun H."/>
            <person name="Wang H."/>
        </authorList>
    </citation>
    <scope>NUCLEOTIDE SEQUENCE [LARGE SCALE GENOMIC DNA]</scope>
    <source>
        <strain evidence="1">TB1705</strain>
        <tissue evidence="1">Leaf</tissue>
    </source>
</reference>
<dbReference type="PANTHER" id="PTHR47684:SF1">
    <property type="entry name" value="PROTEIN TONSOKU"/>
    <property type="match status" value="1"/>
</dbReference>
<accession>A0A7J7MJB3</accession>
<comment type="caution">
    <text evidence="1">The sequence shown here is derived from an EMBL/GenBank/DDBJ whole genome shotgun (WGS) entry which is preliminary data.</text>
</comment>
<organism evidence="1 2">
    <name type="scientific">Kingdonia uniflora</name>
    <dbReference type="NCBI Taxonomy" id="39325"/>
    <lineage>
        <taxon>Eukaryota</taxon>
        <taxon>Viridiplantae</taxon>
        <taxon>Streptophyta</taxon>
        <taxon>Embryophyta</taxon>
        <taxon>Tracheophyta</taxon>
        <taxon>Spermatophyta</taxon>
        <taxon>Magnoliopsida</taxon>
        <taxon>Ranunculales</taxon>
        <taxon>Circaeasteraceae</taxon>
        <taxon>Kingdonia</taxon>
    </lineage>
</organism>
<protein>
    <submittedName>
        <fullName evidence="1">Uncharacterized protein</fullName>
    </submittedName>
</protein>
<dbReference type="AlphaFoldDB" id="A0A7J7MJB3"/>
<dbReference type="EMBL" id="JACGCM010001448">
    <property type="protein sequence ID" value="KAF6154890.1"/>
    <property type="molecule type" value="Genomic_DNA"/>
</dbReference>
<sequence>MLHLIIYGRLSNAFKYDNIVMNASRIISKVKQGLKDANLKLKVTKNCLLPIIRHLKCGDKALQSYESVEAVKSEIWEKGWIEVAIDGWVQKRLMKLYIDSCKKLKETPNMKLLSKLYNLEVSEDEVVVSECDLQDISITPLLNALHHHKTIAMLDLSHNSLGNETMEKLKQIFMLSSQKYGGFTLDLHCNRFGPTSLFQICECPVLLARLEVLNISGNRLTDACGSYLSTILGSCKALYSLNIENCCITSRTIQKVADAIDSRSILANLSIGHNNPISGNSLATLLAKLVTLKIFSELNLNGIKLGKSVINSLCEAAKTLCLSGLMLGGTSIGADGALELTKALSSGPQELVKLDLSLCGLKSHDFGRLGDDIISIGGILELNLGGNSIGQELYMHFLGNMNRYA</sequence>
<evidence type="ECO:0000313" key="1">
    <source>
        <dbReference type="EMBL" id="KAF6154890.1"/>
    </source>
</evidence>
<name>A0A7J7MJB3_9MAGN</name>
<dbReference type="Gene3D" id="3.80.10.10">
    <property type="entry name" value="Ribonuclease Inhibitor"/>
    <property type="match status" value="1"/>
</dbReference>
<dbReference type="GO" id="GO:0072423">
    <property type="term" value="P:response to DNA damage checkpoint signaling"/>
    <property type="evidence" value="ECO:0007669"/>
    <property type="project" value="InterPro"/>
</dbReference>
<dbReference type="InterPro" id="IPR044227">
    <property type="entry name" value="TONSOKU"/>
</dbReference>
<dbReference type="GO" id="GO:0005634">
    <property type="term" value="C:nucleus"/>
    <property type="evidence" value="ECO:0007669"/>
    <property type="project" value="InterPro"/>
</dbReference>
<dbReference type="SUPFAM" id="SSF52047">
    <property type="entry name" value="RNI-like"/>
    <property type="match status" value="1"/>
</dbReference>
<dbReference type="GO" id="GO:0009933">
    <property type="term" value="P:meristem structural organization"/>
    <property type="evidence" value="ECO:0007669"/>
    <property type="project" value="InterPro"/>
</dbReference>
<dbReference type="PANTHER" id="PTHR47684">
    <property type="entry name" value="PROTEIN TONSOKU"/>
    <property type="match status" value="1"/>
</dbReference>
<evidence type="ECO:0000313" key="2">
    <source>
        <dbReference type="Proteomes" id="UP000541444"/>
    </source>
</evidence>
<proteinExistence type="predicted"/>
<dbReference type="Proteomes" id="UP000541444">
    <property type="component" value="Unassembled WGS sequence"/>
</dbReference>
<gene>
    <name evidence="1" type="ORF">GIB67_018327</name>
</gene>
<dbReference type="GO" id="GO:0040029">
    <property type="term" value="P:epigenetic regulation of gene expression"/>
    <property type="evidence" value="ECO:0007669"/>
    <property type="project" value="InterPro"/>
</dbReference>
<dbReference type="InterPro" id="IPR032675">
    <property type="entry name" value="LRR_dom_sf"/>
</dbReference>